<gene>
    <name evidence="1" type="ORF">DEO23_08020</name>
</gene>
<dbReference type="Pfam" id="PF00702">
    <property type="entry name" value="Hydrolase"/>
    <property type="match status" value="1"/>
</dbReference>
<protein>
    <submittedName>
        <fullName evidence="1">Haloacid dehalogenase</fullName>
    </submittedName>
</protein>
<reference evidence="1 2" key="1">
    <citation type="submission" date="2018-05" db="EMBL/GenBank/DDBJ databases">
        <title>Brachybacterium sp. M1HQ-2T, whole genome shotgun sequence.</title>
        <authorList>
            <person name="Tuo L."/>
        </authorList>
    </citation>
    <scope>NUCLEOTIDE SEQUENCE [LARGE SCALE GENOMIC DNA]</scope>
    <source>
        <strain evidence="1 2">M1HQ-2</strain>
    </source>
</reference>
<dbReference type="InterPro" id="IPR023198">
    <property type="entry name" value="PGP-like_dom2"/>
</dbReference>
<dbReference type="PANTHER" id="PTHR43611:SF3">
    <property type="entry name" value="FLAVIN MONONUCLEOTIDE HYDROLASE 1, CHLOROPLATIC"/>
    <property type="match status" value="1"/>
</dbReference>
<dbReference type="PANTHER" id="PTHR43611">
    <property type="entry name" value="ALPHA-D-GLUCOSE 1-PHOSPHATE PHOSPHATASE"/>
    <property type="match status" value="1"/>
</dbReference>
<organism evidence="1 2">
    <name type="scientific">Brachybacterium endophyticum</name>
    <dbReference type="NCBI Taxonomy" id="2182385"/>
    <lineage>
        <taxon>Bacteria</taxon>
        <taxon>Bacillati</taxon>
        <taxon>Actinomycetota</taxon>
        <taxon>Actinomycetes</taxon>
        <taxon>Micrococcales</taxon>
        <taxon>Dermabacteraceae</taxon>
        <taxon>Brachybacterium</taxon>
    </lineage>
</organism>
<name>A0A2U2RLU2_9MICO</name>
<evidence type="ECO:0000313" key="2">
    <source>
        <dbReference type="Proteomes" id="UP000245590"/>
    </source>
</evidence>
<dbReference type="InterPro" id="IPR023214">
    <property type="entry name" value="HAD_sf"/>
</dbReference>
<dbReference type="Gene3D" id="3.40.50.1000">
    <property type="entry name" value="HAD superfamily/HAD-like"/>
    <property type="match status" value="1"/>
</dbReference>
<comment type="caution">
    <text evidence="1">The sequence shown here is derived from an EMBL/GenBank/DDBJ whole genome shotgun (WGS) entry which is preliminary data.</text>
</comment>
<dbReference type="InterPro" id="IPR006439">
    <property type="entry name" value="HAD-SF_hydro_IA"/>
</dbReference>
<dbReference type="RefSeq" id="WP_109275438.1">
    <property type="nucleotide sequence ID" value="NZ_QFKX01000002.1"/>
</dbReference>
<dbReference type="EMBL" id="QFKX01000002">
    <property type="protein sequence ID" value="PWH06843.1"/>
    <property type="molecule type" value="Genomic_DNA"/>
</dbReference>
<dbReference type="CDD" id="cd02603">
    <property type="entry name" value="HAD_sEH-N_like"/>
    <property type="match status" value="1"/>
</dbReference>
<dbReference type="OrthoDB" id="9797415at2"/>
<dbReference type="AlphaFoldDB" id="A0A2U2RLU2"/>
<evidence type="ECO:0000313" key="1">
    <source>
        <dbReference type="EMBL" id="PWH06843.1"/>
    </source>
</evidence>
<sequence length="247" mass="27002">MSKKRRGPAAADPKRITVVFDFGGVLSAGHDPVPTIHELLGGDVQEVGRALWEHRGDYDAGRIDAGEYWGRVATAAGVEALTETEVRELQDADDRYFLQLDPRSRELIHDLARNGMRMALLSNASAAFGEDVRRTDWFEAFSLAVISAEEKVVKPETEIYRILMDVLAHETGGVTRPGDLVFFDDRAENVEAARALGIDAHLWSRNGEAGEQVAAEGEVEDQDDAAAVEHGAIMARRVLEGRGVPLA</sequence>
<dbReference type="SUPFAM" id="SSF56784">
    <property type="entry name" value="HAD-like"/>
    <property type="match status" value="1"/>
</dbReference>
<dbReference type="InterPro" id="IPR036412">
    <property type="entry name" value="HAD-like_sf"/>
</dbReference>
<dbReference type="NCBIfam" id="TIGR01509">
    <property type="entry name" value="HAD-SF-IA-v3"/>
    <property type="match status" value="1"/>
</dbReference>
<accession>A0A2U2RLU2</accession>
<proteinExistence type="predicted"/>
<keyword evidence="2" id="KW-1185">Reference proteome</keyword>
<dbReference type="Proteomes" id="UP000245590">
    <property type="component" value="Unassembled WGS sequence"/>
</dbReference>
<dbReference type="Gene3D" id="1.10.150.240">
    <property type="entry name" value="Putative phosphatase, domain 2"/>
    <property type="match status" value="1"/>
</dbReference>